<dbReference type="Proteomes" id="UP001303222">
    <property type="component" value="Unassembled WGS sequence"/>
</dbReference>
<sequence length="345" mass="38806">MAAKGYRLLRRPWRVRRPLYYGMVFELLGIVAVLVLFGIQQPDVFRTQFWEIGHLAGWNSSPNMILYAYANHQPLPKVPFVWSQILTDFNVAISVVSLFVLLVKMIMIIMRFFYPVLGLIVSLGLTVLYTVSVYGQAGPDYADPEHPSPVPWYIAKSCSVARPWNAEKNCQIAKGAFAATIYMLYVLHSHFSFAPHYLPHGTRTNTTQNRFLYLCNFILSIWSMWPNKMLDLYDDDDDDSDNEHETKSPKGKQPVVNVTALHGGIGIMNSNSNSPGTPGYYGNKEWEMQPTMHQQQPPTSPRAVHMSGATGGGGYGAHGGVEPPLFTPRTQAFHTLDRRLPLRSG</sequence>
<dbReference type="EMBL" id="MU859176">
    <property type="protein sequence ID" value="KAK3950483.1"/>
    <property type="molecule type" value="Genomic_DNA"/>
</dbReference>
<keyword evidence="4" id="KW-1185">Reference proteome</keyword>
<feature type="transmembrane region" description="Helical" evidence="2">
    <location>
        <begin position="112"/>
        <end position="131"/>
    </location>
</feature>
<reference evidence="3" key="1">
    <citation type="journal article" date="2023" name="Mol. Phylogenet. Evol.">
        <title>Genome-scale phylogeny and comparative genomics of the fungal order Sordariales.</title>
        <authorList>
            <person name="Hensen N."/>
            <person name="Bonometti L."/>
            <person name="Westerberg I."/>
            <person name="Brannstrom I.O."/>
            <person name="Guillou S."/>
            <person name="Cros-Aarteil S."/>
            <person name="Calhoun S."/>
            <person name="Haridas S."/>
            <person name="Kuo A."/>
            <person name="Mondo S."/>
            <person name="Pangilinan J."/>
            <person name="Riley R."/>
            <person name="LaButti K."/>
            <person name="Andreopoulos B."/>
            <person name="Lipzen A."/>
            <person name="Chen C."/>
            <person name="Yan M."/>
            <person name="Daum C."/>
            <person name="Ng V."/>
            <person name="Clum A."/>
            <person name="Steindorff A."/>
            <person name="Ohm R.A."/>
            <person name="Martin F."/>
            <person name="Silar P."/>
            <person name="Natvig D.O."/>
            <person name="Lalanne C."/>
            <person name="Gautier V."/>
            <person name="Ament-Velasquez S.L."/>
            <person name="Kruys A."/>
            <person name="Hutchinson M.I."/>
            <person name="Powell A.J."/>
            <person name="Barry K."/>
            <person name="Miller A.N."/>
            <person name="Grigoriev I.V."/>
            <person name="Debuchy R."/>
            <person name="Gladieux P."/>
            <person name="Hiltunen Thoren M."/>
            <person name="Johannesson H."/>
        </authorList>
    </citation>
    <scope>NUCLEOTIDE SEQUENCE</scope>
    <source>
        <strain evidence="3">CBS 626.80</strain>
    </source>
</reference>
<evidence type="ECO:0000313" key="3">
    <source>
        <dbReference type="EMBL" id="KAK3950483.1"/>
    </source>
</evidence>
<comment type="caution">
    <text evidence="3">The sequence shown here is derived from an EMBL/GenBank/DDBJ whole genome shotgun (WGS) entry which is preliminary data.</text>
</comment>
<accession>A0AAN6NUM1</accession>
<keyword evidence="2" id="KW-1133">Transmembrane helix</keyword>
<keyword evidence="2" id="KW-0812">Transmembrane</keyword>
<name>A0AAN6NUM1_9PEZI</name>
<evidence type="ECO:0000256" key="1">
    <source>
        <dbReference type="SAM" id="MobiDB-lite"/>
    </source>
</evidence>
<evidence type="ECO:0000256" key="2">
    <source>
        <dbReference type="SAM" id="Phobius"/>
    </source>
</evidence>
<reference evidence="3" key="2">
    <citation type="submission" date="2023-06" db="EMBL/GenBank/DDBJ databases">
        <authorList>
            <consortium name="Lawrence Berkeley National Laboratory"/>
            <person name="Mondo S.J."/>
            <person name="Hensen N."/>
            <person name="Bonometti L."/>
            <person name="Westerberg I."/>
            <person name="Brannstrom I.O."/>
            <person name="Guillou S."/>
            <person name="Cros-Aarteil S."/>
            <person name="Calhoun S."/>
            <person name="Haridas S."/>
            <person name="Kuo A."/>
            <person name="Pangilinan J."/>
            <person name="Riley R."/>
            <person name="Labutti K."/>
            <person name="Andreopoulos B."/>
            <person name="Lipzen A."/>
            <person name="Chen C."/>
            <person name="Yanf M."/>
            <person name="Daum C."/>
            <person name="Ng V."/>
            <person name="Clum A."/>
            <person name="Steindorff A."/>
            <person name="Ohm R."/>
            <person name="Martin F."/>
            <person name="Silar P."/>
            <person name="Natvig D."/>
            <person name="Lalanne C."/>
            <person name="Gautier V."/>
            <person name="Ament-Velasquez S.L."/>
            <person name="Kruys A."/>
            <person name="Hutchinson M.I."/>
            <person name="Powell A.J."/>
            <person name="Barry K."/>
            <person name="Miller A.N."/>
            <person name="Grigoriev I.V."/>
            <person name="Debuchy R."/>
            <person name="Gladieux P."/>
            <person name="Thoren M.H."/>
            <person name="Johannesson H."/>
        </authorList>
    </citation>
    <scope>NUCLEOTIDE SEQUENCE</scope>
    <source>
        <strain evidence="3">CBS 626.80</strain>
    </source>
</reference>
<evidence type="ECO:0000313" key="4">
    <source>
        <dbReference type="Proteomes" id="UP001303222"/>
    </source>
</evidence>
<feature type="transmembrane region" description="Helical" evidence="2">
    <location>
        <begin position="20"/>
        <end position="39"/>
    </location>
</feature>
<gene>
    <name evidence="3" type="ORF">QBC32DRAFT_14233</name>
</gene>
<organism evidence="3 4">
    <name type="scientific">Pseudoneurospora amorphoporcata</name>
    <dbReference type="NCBI Taxonomy" id="241081"/>
    <lineage>
        <taxon>Eukaryota</taxon>
        <taxon>Fungi</taxon>
        <taxon>Dikarya</taxon>
        <taxon>Ascomycota</taxon>
        <taxon>Pezizomycotina</taxon>
        <taxon>Sordariomycetes</taxon>
        <taxon>Sordariomycetidae</taxon>
        <taxon>Sordariales</taxon>
        <taxon>Sordariaceae</taxon>
        <taxon>Pseudoneurospora</taxon>
    </lineage>
</organism>
<protein>
    <submittedName>
        <fullName evidence="3">Uncharacterized protein</fullName>
    </submittedName>
</protein>
<proteinExistence type="predicted"/>
<feature type="transmembrane region" description="Helical" evidence="2">
    <location>
        <begin position="81"/>
        <end position="103"/>
    </location>
</feature>
<feature type="region of interest" description="Disordered" evidence="1">
    <location>
        <begin position="236"/>
        <end position="255"/>
    </location>
</feature>
<dbReference type="AlphaFoldDB" id="A0AAN6NUM1"/>
<keyword evidence="2" id="KW-0472">Membrane</keyword>